<dbReference type="GO" id="GO:0004386">
    <property type="term" value="F:helicase activity"/>
    <property type="evidence" value="ECO:0007669"/>
    <property type="project" value="UniProtKB-UniRule"/>
</dbReference>
<evidence type="ECO:0000259" key="11">
    <source>
        <dbReference type="PROSITE" id="PS51198"/>
    </source>
</evidence>
<dbReference type="InterPro" id="IPR000571">
    <property type="entry name" value="Znf_CCCH"/>
</dbReference>
<reference evidence="13" key="1">
    <citation type="journal article" date="2014" name="Proc. Natl. Acad. Sci. U.S.A.">
        <title>Extensive sampling of basidiomycete genomes demonstrates inadequacy of the white-rot/brown-rot paradigm for wood decay fungi.</title>
        <authorList>
            <person name="Riley R."/>
            <person name="Salamov A.A."/>
            <person name="Brown D.W."/>
            <person name="Nagy L.G."/>
            <person name="Floudas D."/>
            <person name="Held B.W."/>
            <person name="Levasseur A."/>
            <person name="Lombard V."/>
            <person name="Morin E."/>
            <person name="Otillar R."/>
            <person name="Lindquist E.A."/>
            <person name="Sun H."/>
            <person name="LaButti K.M."/>
            <person name="Schmutz J."/>
            <person name="Jabbour D."/>
            <person name="Luo H."/>
            <person name="Baker S.E."/>
            <person name="Pisabarro A.G."/>
            <person name="Walton J.D."/>
            <person name="Blanchette R.A."/>
            <person name="Henrissat B."/>
            <person name="Martin F."/>
            <person name="Cullen D."/>
            <person name="Hibbett D.S."/>
            <person name="Grigoriev I.V."/>
        </authorList>
    </citation>
    <scope>NUCLEOTIDE SEQUENCE [LARGE SCALE GENOMIC DNA]</scope>
    <source>
        <strain evidence="13">FD-172 SS1</strain>
    </source>
</reference>
<dbReference type="PROSITE" id="PS51198">
    <property type="entry name" value="UVRD_HELICASE_ATP_BIND"/>
    <property type="match status" value="1"/>
</dbReference>
<accession>A0A067MZ33</accession>
<keyword evidence="13" id="KW-1185">Reference proteome</keyword>
<dbReference type="InParanoid" id="A0A067MZ33"/>
<dbReference type="Gene3D" id="3.40.50.300">
    <property type="entry name" value="P-loop containing nucleotide triphosphate hydrolases"/>
    <property type="match status" value="2"/>
</dbReference>
<keyword evidence="4 8" id="KW-0378">Hydrolase</keyword>
<evidence type="ECO:0000256" key="9">
    <source>
        <dbReference type="PROSITE-ProRule" id="PRU00723"/>
    </source>
</evidence>
<evidence type="ECO:0000256" key="2">
    <source>
        <dbReference type="ARBA" id="ARBA00022741"/>
    </source>
</evidence>
<sequence>MESSVYSNLPPIAPSAFFTSTANNVVLLSQRIRRHLGRYRGNSATFKEITKIVKRLSNEDALPKEHEIVIDAGMDTPICKIKLSDGTNLVYQADHIINVEGEAKKSLKLFGVFSNEKVDKMALNHVAQGSTPTPEDILLTLDEAQDLEIHDFTREKFVRYSDSLMRSLWVGLDSTFIFDLSRSEQEIINYPSSCYVTGRSGTGKTTTMLFRMLMREKTPHGLDRCLRQAFVTQSKVLAARVQEYYRKLEESLENSSRSLEEIRRIATAKMDEADDDDLMGQDDEDDTRVDLPECFSELEDKHFPLFLTFNQLCRLLEADCQKPTNPRALDARNPAAGSSTADILSFDDFVGDCWSRMNPQITRRLNPALVWSEIMGVIRGSEGAVNTTNGYISQSAYLALGHKAQTAFARYPEDVYRVFELYLAKRRPGVRDAADRTHMLLKKFSLGNCNPIDFLYVDEVQDNMVVDTRLLRKLCPNPHGFFWAGDTAQTISVECTFRFADLTASLYRMEEADPLVQAGKRELVKPKVFQLSTNYRSHAGIVNAASSVVDILVALFPKSIDRLDRETSPSKGPLPTFFTGCDDSIAGFAQFLCGNGTSAIPFGAEQCIIVRSSDERDMLRSKIPGLEVCIMTPYESKGLEFNDVLLYDFFTRSHANDREWGVVLDVLSNSCPIDQSRYAILCSELKCLYVAMTRARNSLWIWDSGVNAKPMKEVWLNRQQIRIAGPNETIPRLEVGHSSSSHWKQKGREIFRRKSYQEAMLCFERAKCPYEAALCRAYLFRAQARQASPNLRNTAFADAAKAFLDCARIAPNHRKLQCNQYAGECFSTAQLHEKAGDAYQASENATLAADSYRKAGNLRKCSDVTQIPRPNADNGRTQSLLRVPRLGFSGESKLKDALEALEHYGPNDHRIEILQRWGRYAEAAELSLKEGDTIGAVDLFLKQDDASSHLRAISCVLASLWKCCPLGTSQIGSEDAKVLLDRANRLDLQRMSPVQGAQLEAFQAIASGNKLRLRELGALCSASENSPLYHPTLALLCLDAAFDHVPTLHPVGIPSIIAILGDYYQLGNLLRIAVGLPDACSRSSMQQLLGFQVASDLDGSPIPNQYTICEPSPLNQELESTEPRPRSASSTLVVDGGQLSCLVRNYLTKRLYDKLFDLQNQMARVSAIELCVQYAMIGYCSKGDECSRSHDLTSEGYNQRIRVYVQQVMIMCHLASLPRQYWLKQAQRMWLQRFYGTLYPVSYNMGNIHNLLPHKIPNFRLALGLLRHWLRNQSILIDKSFPPQHYMNNIISVSMLISKLDLEAAPSYLWMTPTLFNAHPEFTRSFEGGPAVSIVQDLFCCLIGNHGQPLRRGISFVRHILERRFVVSINFLLPLLEKLVAHALVEIPLQRSGCAIEGLHGLTLPRSWIVEVFQQKFRALHADIGCIRHLRQLFERVLTTIFEDPAGMWYDDARTLDRVTPPLKDALVVRVCRTLVLIGCNYRNVQTNIYDAITTVPRNDWDPRARYTSFILAPDWYHMSLAMRCSMKACDMDELIQLHDSQRPEGPPAQNTRRIVLRDFKDLYQRVAYPGGLSSASVLSTSVVPQASHMTRLVTLHDAIGTIPTTKVEPRFNLPTIPVQQFDDSMSIKHPAPMGAQTEWDDTAQGGSLHDQPIDEDFARQLNEVEKSAAARIFDAFRAYKRRREISEEFQKDPVRRHFADCMAVIDAGLDAGPQSSREYVYLFRGPLPHILSYIETVRDRSLARRDDMKRQSRTARHEELESIHSLIIENGDLLRAARALMEQIKPSSKHHRECSIEWLRGVTMEIHALDVKACHVFGGEVGADANLAIGIKVLLSR</sequence>
<dbReference type="GO" id="GO:0016787">
    <property type="term" value="F:hydrolase activity"/>
    <property type="evidence" value="ECO:0007669"/>
    <property type="project" value="UniProtKB-UniRule"/>
</dbReference>
<feature type="domain" description="UvrD-like helicase ATP-binding" evidence="11">
    <location>
        <begin position="177"/>
        <end position="538"/>
    </location>
</feature>
<evidence type="ECO:0000256" key="3">
    <source>
        <dbReference type="ARBA" id="ARBA00022771"/>
    </source>
</evidence>
<dbReference type="Pfam" id="PF13361">
    <property type="entry name" value="UvrD_C"/>
    <property type="match status" value="1"/>
</dbReference>
<dbReference type="GO" id="GO:0005524">
    <property type="term" value="F:ATP binding"/>
    <property type="evidence" value="ECO:0007669"/>
    <property type="project" value="UniProtKB-UniRule"/>
</dbReference>
<keyword evidence="3 9" id="KW-0863">Zinc-finger</keyword>
<dbReference type="InterPro" id="IPR039904">
    <property type="entry name" value="TRANK1"/>
</dbReference>
<keyword evidence="7 8" id="KW-0067">ATP-binding</keyword>
<name>A0A067MZ33_BOTB1</name>
<dbReference type="HOGENOM" id="CLU_001378_0_0_1"/>
<evidence type="ECO:0000256" key="7">
    <source>
        <dbReference type="ARBA" id="ARBA00022840"/>
    </source>
</evidence>
<dbReference type="STRING" id="930990.A0A067MZ33"/>
<evidence type="ECO:0000259" key="10">
    <source>
        <dbReference type="PROSITE" id="PS50103"/>
    </source>
</evidence>
<dbReference type="PANTHER" id="PTHR21529">
    <property type="entry name" value="MAMMARY TURMOR VIRUS RECEPTOR HOMOLOG 1, 2 MTVR1, 2"/>
    <property type="match status" value="1"/>
</dbReference>
<feature type="zinc finger region" description="C3H1-type" evidence="9">
    <location>
        <begin position="1170"/>
        <end position="1193"/>
    </location>
</feature>
<feature type="domain" description="C3H1-type" evidence="10">
    <location>
        <begin position="1170"/>
        <end position="1193"/>
    </location>
</feature>
<dbReference type="InterPro" id="IPR014016">
    <property type="entry name" value="UvrD-like_ATP-bd"/>
</dbReference>
<dbReference type="PROSITE" id="PS50103">
    <property type="entry name" value="ZF_C3H1"/>
    <property type="match status" value="1"/>
</dbReference>
<dbReference type="InterPro" id="IPR036855">
    <property type="entry name" value="Znf_CCCH_sf"/>
</dbReference>
<evidence type="ECO:0000256" key="6">
    <source>
        <dbReference type="ARBA" id="ARBA00022833"/>
    </source>
</evidence>
<keyword evidence="6 9" id="KW-0862">Zinc</keyword>
<dbReference type="SUPFAM" id="SSF52540">
    <property type="entry name" value="P-loop containing nucleoside triphosphate hydrolases"/>
    <property type="match status" value="1"/>
</dbReference>
<evidence type="ECO:0008006" key="14">
    <source>
        <dbReference type="Google" id="ProtNLM"/>
    </source>
</evidence>
<keyword evidence="1 9" id="KW-0479">Metal-binding</keyword>
<dbReference type="Proteomes" id="UP000027195">
    <property type="component" value="Unassembled WGS sequence"/>
</dbReference>
<dbReference type="EMBL" id="KL198024">
    <property type="protein sequence ID" value="KDQ17167.1"/>
    <property type="molecule type" value="Genomic_DNA"/>
</dbReference>
<evidence type="ECO:0000256" key="8">
    <source>
        <dbReference type="PROSITE-ProRule" id="PRU00560"/>
    </source>
</evidence>
<evidence type="ECO:0000256" key="4">
    <source>
        <dbReference type="ARBA" id="ARBA00022801"/>
    </source>
</evidence>
<feature type="binding site" evidence="8">
    <location>
        <begin position="198"/>
        <end position="205"/>
    </location>
    <ligand>
        <name>ATP</name>
        <dbReference type="ChEBI" id="CHEBI:30616"/>
    </ligand>
</feature>
<dbReference type="GO" id="GO:0008270">
    <property type="term" value="F:zinc ion binding"/>
    <property type="evidence" value="ECO:0007669"/>
    <property type="project" value="UniProtKB-KW"/>
</dbReference>
<keyword evidence="2 8" id="KW-0547">Nucleotide-binding</keyword>
<dbReference type="InterPro" id="IPR027417">
    <property type="entry name" value="P-loop_NTPase"/>
</dbReference>
<dbReference type="PANTHER" id="PTHR21529:SF4">
    <property type="entry name" value="TPR AND ANKYRIN REPEAT-CONTAINING PROTEIN 1"/>
    <property type="match status" value="1"/>
</dbReference>
<evidence type="ECO:0000256" key="1">
    <source>
        <dbReference type="ARBA" id="ARBA00022723"/>
    </source>
</evidence>
<keyword evidence="5 8" id="KW-0347">Helicase</keyword>
<dbReference type="InterPro" id="IPR014017">
    <property type="entry name" value="DNA_helicase_UvrD-like_C"/>
</dbReference>
<evidence type="ECO:0000313" key="12">
    <source>
        <dbReference type="EMBL" id="KDQ17167.1"/>
    </source>
</evidence>
<dbReference type="OrthoDB" id="3156807at2759"/>
<proteinExistence type="predicted"/>
<evidence type="ECO:0000256" key="5">
    <source>
        <dbReference type="ARBA" id="ARBA00022806"/>
    </source>
</evidence>
<organism evidence="12 13">
    <name type="scientific">Botryobasidium botryosum (strain FD-172 SS1)</name>
    <dbReference type="NCBI Taxonomy" id="930990"/>
    <lineage>
        <taxon>Eukaryota</taxon>
        <taxon>Fungi</taxon>
        <taxon>Dikarya</taxon>
        <taxon>Basidiomycota</taxon>
        <taxon>Agaricomycotina</taxon>
        <taxon>Agaricomycetes</taxon>
        <taxon>Cantharellales</taxon>
        <taxon>Botryobasidiaceae</taxon>
        <taxon>Botryobasidium</taxon>
    </lineage>
</organism>
<evidence type="ECO:0000313" key="13">
    <source>
        <dbReference type="Proteomes" id="UP000027195"/>
    </source>
</evidence>
<dbReference type="SUPFAM" id="SSF90229">
    <property type="entry name" value="CCCH zinc finger"/>
    <property type="match status" value="1"/>
</dbReference>
<protein>
    <recommendedName>
        <fullName evidence="14">UvrD-like helicase ATP-binding domain-containing protein</fullName>
    </recommendedName>
</protein>
<gene>
    <name evidence="12" type="ORF">BOTBODRAFT_29982</name>
</gene>